<evidence type="ECO:0000256" key="1">
    <source>
        <dbReference type="ARBA" id="ARBA00004141"/>
    </source>
</evidence>
<evidence type="ECO:0000256" key="6">
    <source>
        <dbReference type="ARBA" id="ARBA00023125"/>
    </source>
</evidence>
<keyword evidence="3" id="KW-0547">Nucleotide-binding</keyword>
<evidence type="ECO:0000256" key="5">
    <source>
        <dbReference type="ARBA" id="ARBA00022989"/>
    </source>
</evidence>
<comment type="caution">
    <text evidence="10">The sequence shown here is derived from an EMBL/GenBank/DDBJ whole genome shotgun (WGS) entry which is preliminary data.</text>
</comment>
<feature type="region of interest" description="Disordered" evidence="9">
    <location>
        <begin position="422"/>
        <end position="483"/>
    </location>
</feature>
<keyword evidence="5 8" id="KW-1133">Transmembrane helix</keyword>
<dbReference type="RefSeq" id="WP_284284272.1">
    <property type="nucleotide sequence ID" value="NZ_BSUJ01000001.1"/>
</dbReference>
<accession>A0ABQ6HLN3</accession>
<feature type="transmembrane region" description="Helical" evidence="8">
    <location>
        <begin position="650"/>
        <end position="671"/>
    </location>
</feature>
<feature type="transmembrane region" description="Helical" evidence="8">
    <location>
        <begin position="554"/>
        <end position="574"/>
    </location>
</feature>
<keyword evidence="2 8" id="KW-0812">Transmembrane</keyword>
<feature type="transmembrane region" description="Helical" evidence="8">
    <location>
        <begin position="518"/>
        <end position="548"/>
    </location>
</feature>
<dbReference type="Gene3D" id="3.40.50.300">
    <property type="entry name" value="P-loop containing nucleotide triphosphate hydrolases"/>
    <property type="match status" value="1"/>
</dbReference>
<sequence length="737" mass="77013">MLVIAPDTRDVDRLDVALTAALGKDQHVRLTAAQGPQARYTAFLKILRGEVRAVVGSRAAMFAPVPDLGLIVWWDDGDDLLAEPRAPYPQAREVLLERARATGAAVLSAGFSRSVAMQQEVEEGRCAPVVADAATVRRRVPRVLVAGEGVDQQRDAAAVAARLPSVALQTALEALTRGPVLVQVPRRGYLPALSCQTCREPARCRHCHGPLELTARSAQPRCRWCGRSEPFECPHCESRQLRSAVVGARRTAEELGRAFPGVPVITSGADQVVAEVGESPALVIATPGAEPVATAGYAAVLLLDAWALLDRPELDTGPETLRRWLAAAALARGATEGGVAVLVGAPTEVTLPPVEALVRWDPAWLAARELDERRELRLPPTVTMARLEGSGGRSPRRCARSRCPSTSTSWARCRCRPIPAAAPSRWHRGAGGPAADAAAGRPQRDARARRPAARPARRAQRPQGPRPDRRAGRPGGGSPVTGAAHDPRTLVLVLVAVLVGSVLQRLSGTGMGLVLAPILTLVLGAASGVLVANATTTVSGFLMMLALWRAVDWAKARVICACAVPGAIAGGWVVRTAPAAWLLVVVGGVVLLAIGVTVVAGALGRMPELRGRWVTPVAGLVGGLFNTTAGVAAPVMVVHSHLTRWDHRSFAATMQPVFMTMGAVSVTVKLAMGATGVALPPWWVVPAVVATVVVGIAAGGRLARRVPASTARGVAITLAGLGGLGALVRGLIALLSP</sequence>
<keyword evidence="4" id="KW-0067">ATP-binding</keyword>
<dbReference type="EMBL" id="BSUJ01000001">
    <property type="protein sequence ID" value="GMA19276.1"/>
    <property type="molecule type" value="Genomic_DNA"/>
</dbReference>
<keyword evidence="8" id="KW-1003">Cell membrane</keyword>
<keyword evidence="6" id="KW-0238">DNA-binding</keyword>
<feature type="transmembrane region" description="Helical" evidence="8">
    <location>
        <begin position="581"/>
        <end position="604"/>
    </location>
</feature>
<feature type="transmembrane region" description="Helical" evidence="8">
    <location>
        <begin position="489"/>
        <end position="506"/>
    </location>
</feature>
<protein>
    <recommendedName>
        <fullName evidence="8">Probable membrane transporter protein</fullName>
    </recommendedName>
</protein>
<evidence type="ECO:0000313" key="10">
    <source>
        <dbReference type="EMBL" id="GMA19276.1"/>
    </source>
</evidence>
<dbReference type="PANTHER" id="PTHR30580:SF0">
    <property type="entry name" value="PRIMOSOMAL PROTEIN N"/>
    <property type="match status" value="1"/>
</dbReference>
<dbReference type="PANTHER" id="PTHR30580">
    <property type="entry name" value="PRIMOSOMAL PROTEIN N"/>
    <property type="match status" value="1"/>
</dbReference>
<feature type="transmembrane region" description="Helical" evidence="8">
    <location>
        <begin position="616"/>
        <end position="638"/>
    </location>
</feature>
<feature type="transmembrane region" description="Helical" evidence="8">
    <location>
        <begin position="714"/>
        <end position="735"/>
    </location>
</feature>
<proteinExistence type="inferred from homology"/>
<evidence type="ECO:0000256" key="7">
    <source>
        <dbReference type="ARBA" id="ARBA00023136"/>
    </source>
</evidence>
<dbReference type="InterPro" id="IPR027417">
    <property type="entry name" value="P-loop_NTPase"/>
</dbReference>
<comment type="subcellular location">
    <subcellularLocation>
        <location evidence="8">Cell membrane</location>
        <topology evidence="8">Multi-pass membrane protein</topology>
    </subcellularLocation>
    <subcellularLocation>
        <location evidence="1">Membrane</location>
        <topology evidence="1">Multi-pass membrane protein</topology>
    </subcellularLocation>
</comment>
<dbReference type="InterPro" id="IPR002781">
    <property type="entry name" value="TM_pro_TauE-like"/>
</dbReference>
<comment type="similarity">
    <text evidence="8">Belongs to the 4-toluene sulfonate uptake permease (TSUP) (TC 2.A.102) family.</text>
</comment>
<evidence type="ECO:0000256" key="9">
    <source>
        <dbReference type="SAM" id="MobiDB-lite"/>
    </source>
</evidence>
<keyword evidence="7 8" id="KW-0472">Membrane</keyword>
<evidence type="ECO:0000313" key="11">
    <source>
        <dbReference type="Proteomes" id="UP001157109"/>
    </source>
</evidence>
<feature type="transmembrane region" description="Helical" evidence="8">
    <location>
        <begin position="683"/>
        <end position="702"/>
    </location>
</feature>
<organism evidence="10 11">
    <name type="scientific">Arsenicicoccus piscis</name>
    <dbReference type="NCBI Taxonomy" id="673954"/>
    <lineage>
        <taxon>Bacteria</taxon>
        <taxon>Bacillati</taxon>
        <taxon>Actinomycetota</taxon>
        <taxon>Actinomycetes</taxon>
        <taxon>Micrococcales</taxon>
        <taxon>Intrasporangiaceae</taxon>
        <taxon>Arsenicicoccus</taxon>
    </lineage>
</organism>
<name>A0ABQ6HLN3_9MICO</name>
<dbReference type="Proteomes" id="UP001157109">
    <property type="component" value="Unassembled WGS sequence"/>
</dbReference>
<evidence type="ECO:0000256" key="8">
    <source>
        <dbReference type="RuleBase" id="RU363041"/>
    </source>
</evidence>
<feature type="compositionally biased region" description="Basic residues" evidence="9">
    <location>
        <begin position="449"/>
        <end position="460"/>
    </location>
</feature>
<reference evidence="11" key="1">
    <citation type="journal article" date="2019" name="Int. J. Syst. Evol. Microbiol.">
        <title>The Global Catalogue of Microorganisms (GCM) 10K type strain sequencing project: providing services to taxonomists for standard genome sequencing and annotation.</title>
        <authorList>
            <consortium name="The Broad Institute Genomics Platform"/>
            <consortium name="The Broad Institute Genome Sequencing Center for Infectious Disease"/>
            <person name="Wu L."/>
            <person name="Ma J."/>
        </authorList>
    </citation>
    <scope>NUCLEOTIDE SEQUENCE [LARGE SCALE GENOMIC DNA]</scope>
    <source>
        <strain evidence="11">NBRC 105830</strain>
    </source>
</reference>
<evidence type="ECO:0000256" key="3">
    <source>
        <dbReference type="ARBA" id="ARBA00022741"/>
    </source>
</evidence>
<evidence type="ECO:0000256" key="2">
    <source>
        <dbReference type="ARBA" id="ARBA00022692"/>
    </source>
</evidence>
<evidence type="ECO:0000256" key="4">
    <source>
        <dbReference type="ARBA" id="ARBA00022840"/>
    </source>
</evidence>
<gene>
    <name evidence="10" type="ORF">GCM10025862_12970</name>
</gene>
<dbReference type="Pfam" id="PF01925">
    <property type="entry name" value="TauE"/>
    <property type="match status" value="1"/>
</dbReference>
<keyword evidence="11" id="KW-1185">Reference proteome</keyword>
<feature type="region of interest" description="Disordered" evidence="9">
    <location>
        <begin position="385"/>
        <end position="404"/>
    </location>
</feature>